<feature type="region of interest" description="Disordered" evidence="1">
    <location>
        <begin position="1"/>
        <end position="22"/>
    </location>
</feature>
<evidence type="ECO:0000256" key="1">
    <source>
        <dbReference type="SAM" id="MobiDB-lite"/>
    </source>
</evidence>
<keyword evidence="2" id="KW-0812">Transmembrane</keyword>
<dbReference type="EMBL" id="BMSZ01000012">
    <property type="protein sequence ID" value="GGS63568.1"/>
    <property type="molecule type" value="Genomic_DNA"/>
</dbReference>
<keyword evidence="4" id="KW-1185">Reference proteome</keyword>
<feature type="compositionally biased region" description="Basic and acidic residues" evidence="1">
    <location>
        <begin position="385"/>
        <end position="396"/>
    </location>
</feature>
<reference evidence="4" key="1">
    <citation type="journal article" date="2019" name="Int. J. Syst. Evol. Microbiol.">
        <title>The Global Catalogue of Microorganisms (GCM) 10K type strain sequencing project: providing services to taxonomists for standard genome sequencing and annotation.</title>
        <authorList>
            <consortium name="The Broad Institute Genomics Platform"/>
            <consortium name="The Broad Institute Genome Sequencing Center for Infectious Disease"/>
            <person name="Wu L."/>
            <person name="Ma J."/>
        </authorList>
    </citation>
    <scope>NUCLEOTIDE SEQUENCE [LARGE SCALE GENOMIC DNA]</scope>
    <source>
        <strain evidence="4">JCM 4350</strain>
    </source>
</reference>
<sequence length="432" mass="46996">MTTSPPQVNGRTRPTAEPRFDPVALAEADAIRAKAEADAEAARIKAKGEADAARTLAAEEAEKLRLANERARLAQERKQVDHDAYVAKKAAETAKANAEKEKAEKADADRATAEAKREAEQERSELWWKWGARAIYATGMIIAGPVQFMHFWDPKRPFLVAAPALLEGFALVLAFGAAWAVANRRDVAPYRIGIMVGAVIAAIVNLHGGLSDDRIGLNAGLIGAIASLGGPLVLMAYEHGKAQKADGIASWRERRAAARVQAEAAAALKKEQQAQRDAEHAAEADRLRAEARAQEEQKRRDTDRKDGHPKVWEVAEAIRSARGSQYVTEQIWTEAWGRVTGSKTVGITPEIEAQSRGAEARMQAATKTPVFGEFSLINSHRPPKPKKDPNAPDGRRGNGGVPPRRRAGDTQPPSPLARNQARIERTSTEEQK</sequence>
<name>A0ABQ2TD28_STRBA</name>
<keyword evidence="2" id="KW-0472">Membrane</keyword>
<dbReference type="RefSeq" id="WP_199888857.1">
    <property type="nucleotide sequence ID" value="NZ_BMSZ01000012.1"/>
</dbReference>
<organism evidence="3 4">
    <name type="scientific">Streptomyces badius</name>
    <dbReference type="NCBI Taxonomy" id="1941"/>
    <lineage>
        <taxon>Bacteria</taxon>
        <taxon>Bacillati</taxon>
        <taxon>Actinomycetota</taxon>
        <taxon>Actinomycetes</taxon>
        <taxon>Kitasatosporales</taxon>
        <taxon>Streptomycetaceae</taxon>
        <taxon>Streptomyces</taxon>
    </lineage>
</organism>
<evidence type="ECO:0000313" key="3">
    <source>
        <dbReference type="EMBL" id="GGS63568.1"/>
    </source>
</evidence>
<feature type="transmembrane region" description="Helical" evidence="2">
    <location>
        <begin position="192"/>
        <end position="210"/>
    </location>
</feature>
<feature type="transmembrane region" description="Helical" evidence="2">
    <location>
        <begin position="134"/>
        <end position="152"/>
    </location>
</feature>
<evidence type="ECO:0000256" key="2">
    <source>
        <dbReference type="SAM" id="Phobius"/>
    </source>
</evidence>
<dbReference type="Proteomes" id="UP000659767">
    <property type="component" value="Unassembled WGS sequence"/>
</dbReference>
<dbReference type="PANTHER" id="PTHR38010:SF1">
    <property type="entry name" value="SLR0848 PROTEIN"/>
    <property type="match status" value="1"/>
</dbReference>
<feature type="compositionally biased region" description="Basic and acidic residues" evidence="1">
    <location>
        <begin position="421"/>
        <end position="432"/>
    </location>
</feature>
<protein>
    <recommendedName>
        <fullName evidence="5">DUF2637 domain-containing protein</fullName>
    </recommendedName>
</protein>
<feature type="compositionally biased region" description="Polar residues" evidence="1">
    <location>
        <begin position="1"/>
        <end position="12"/>
    </location>
</feature>
<dbReference type="PANTHER" id="PTHR38010">
    <property type="entry name" value="SLR0848 PROTEIN"/>
    <property type="match status" value="1"/>
</dbReference>
<feature type="transmembrane region" description="Helical" evidence="2">
    <location>
        <begin position="158"/>
        <end position="180"/>
    </location>
</feature>
<gene>
    <name evidence="3" type="ORF">GCM10010253_43110</name>
</gene>
<evidence type="ECO:0000313" key="4">
    <source>
        <dbReference type="Proteomes" id="UP000659767"/>
    </source>
</evidence>
<accession>A0ABQ2TD28</accession>
<proteinExistence type="predicted"/>
<feature type="transmembrane region" description="Helical" evidence="2">
    <location>
        <begin position="216"/>
        <end position="237"/>
    </location>
</feature>
<comment type="caution">
    <text evidence="3">The sequence shown here is derived from an EMBL/GenBank/DDBJ whole genome shotgun (WGS) entry which is preliminary data.</text>
</comment>
<keyword evidence="2" id="KW-1133">Transmembrane helix</keyword>
<feature type="region of interest" description="Disordered" evidence="1">
    <location>
        <begin position="269"/>
        <end position="310"/>
    </location>
</feature>
<feature type="region of interest" description="Disordered" evidence="1">
    <location>
        <begin position="375"/>
        <end position="432"/>
    </location>
</feature>
<evidence type="ECO:0008006" key="5">
    <source>
        <dbReference type="Google" id="ProtNLM"/>
    </source>
</evidence>
<feature type="region of interest" description="Disordered" evidence="1">
    <location>
        <begin position="94"/>
        <end position="118"/>
    </location>
</feature>